<dbReference type="OrthoDB" id="2985014at2759"/>
<feature type="transmembrane region" description="Helical" evidence="5">
    <location>
        <begin position="150"/>
        <end position="172"/>
    </location>
</feature>
<feature type="transmembrane region" description="Helical" evidence="5">
    <location>
        <begin position="63"/>
        <end position="82"/>
    </location>
</feature>
<dbReference type="InterPro" id="IPR050382">
    <property type="entry name" value="MFS_Na/Anion_cotransporter"/>
</dbReference>
<dbReference type="Pfam" id="PF07690">
    <property type="entry name" value="MFS_1"/>
    <property type="match status" value="1"/>
</dbReference>
<organism evidence="7 8">
    <name type="scientific">Mytilus coruscus</name>
    <name type="common">Sea mussel</name>
    <dbReference type="NCBI Taxonomy" id="42192"/>
    <lineage>
        <taxon>Eukaryota</taxon>
        <taxon>Metazoa</taxon>
        <taxon>Spiralia</taxon>
        <taxon>Lophotrochozoa</taxon>
        <taxon>Mollusca</taxon>
        <taxon>Bivalvia</taxon>
        <taxon>Autobranchia</taxon>
        <taxon>Pteriomorphia</taxon>
        <taxon>Mytilida</taxon>
        <taxon>Mytiloidea</taxon>
        <taxon>Mytilidae</taxon>
        <taxon>Mytilinae</taxon>
        <taxon>Mytilus</taxon>
    </lineage>
</organism>
<feature type="transmembrane region" description="Helical" evidence="5">
    <location>
        <begin position="184"/>
        <end position="203"/>
    </location>
</feature>
<dbReference type="EMBL" id="CACVKT020000197">
    <property type="protein sequence ID" value="CAC5356928.1"/>
    <property type="molecule type" value="Genomic_DNA"/>
</dbReference>
<comment type="subcellular location">
    <subcellularLocation>
        <location evidence="1">Membrane</location>
        <topology evidence="1">Multi-pass membrane protein</topology>
    </subcellularLocation>
</comment>
<accession>A0A6J7ZWQ9</accession>
<dbReference type="Proteomes" id="UP000507470">
    <property type="component" value="Unassembled WGS sequence"/>
</dbReference>
<proteinExistence type="predicted"/>
<dbReference type="InterPro" id="IPR011701">
    <property type="entry name" value="MFS"/>
</dbReference>
<keyword evidence="4 5" id="KW-0472">Membrane</keyword>
<evidence type="ECO:0000259" key="6">
    <source>
        <dbReference type="PROSITE" id="PS50850"/>
    </source>
</evidence>
<keyword evidence="8" id="KW-1185">Reference proteome</keyword>
<feature type="domain" description="Major facilitator superfamily (MFS) profile" evidence="6">
    <location>
        <begin position="1"/>
        <end position="384"/>
    </location>
</feature>
<dbReference type="PANTHER" id="PTHR11662:SF399">
    <property type="entry name" value="FI19708P1-RELATED"/>
    <property type="match status" value="1"/>
</dbReference>
<evidence type="ECO:0000256" key="5">
    <source>
        <dbReference type="SAM" id="Phobius"/>
    </source>
</evidence>
<dbReference type="PROSITE" id="PS50850">
    <property type="entry name" value="MFS"/>
    <property type="match status" value="1"/>
</dbReference>
<gene>
    <name evidence="7" type="ORF">MCOR_853</name>
</gene>
<evidence type="ECO:0000313" key="7">
    <source>
        <dbReference type="EMBL" id="CAC5356928.1"/>
    </source>
</evidence>
<evidence type="ECO:0000256" key="2">
    <source>
        <dbReference type="ARBA" id="ARBA00022692"/>
    </source>
</evidence>
<reference evidence="7 8" key="1">
    <citation type="submission" date="2020-06" db="EMBL/GenBank/DDBJ databases">
        <authorList>
            <person name="Li R."/>
            <person name="Bekaert M."/>
        </authorList>
    </citation>
    <scope>NUCLEOTIDE SEQUENCE [LARGE SCALE GENOMIC DNA]</scope>
    <source>
        <strain evidence="8">wild</strain>
    </source>
</reference>
<feature type="transmembrane region" description="Helical" evidence="5">
    <location>
        <begin position="113"/>
        <end position="138"/>
    </location>
</feature>
<keyword evidence="2 5" id="KW-0812">Transmembrane</keyword>
<dbReference type="GO" id="GO:0022857">
    <property type="term" value="F:transmembrane transporter activity"/>
    <property type="evidence" value="ECO:0007669"/>
    <property type="project" value="InterPro"/>
</dbReference>
<evidence type="ECO:0000256" key="4">
    <source>
        <dbReference type="ARBA" id="ARBA00023136"/>
    </source>
</evidence>
<protein>
    <submittedName>
        <fullName evidence="7">SLC17A5</fullName>
    </submittedName>
</protein>
<evidence type="ECO:0000256" key="3">
    <source>
        <dbReference type="ARBA" id="ARBA00022989"/>
    </source>
</evidence>
<dbReference type="FunFam" id="1.20.1250.20:FF:000423">
    <property type="entry name" value="Putative inorganic phosphate cotransporter-like Protein"/>
    <property type="match status" value="1"/>
</dbReference>
<dbReference type="InterPro" id="IPR020846">
    <property type="entry name" value="MFS_dom"/>
</dbReference>
<evidence type="ECO:0000256" key="1">
    <source>
        <dbReference type="ARBA" id="ARBA00004141"/>
    </source>
</evidence>
<sequence length="384" mass="42376">MLVYAVRVNLSVAIVCMVKNVNSTTENNGTLIDTNTCPGHAESQSVFNKHAEFDWDKTTRSSLLASFFYGYICTQILGGWFADRYGGRRVFGVAMAVSSICTILTQACARTSVILVYVLRVIIGLATGTVFPAMQSIWGRWAPSLERSKLMTLTSVGTMFGTTLTFASSGYLCEHGFDNGWGSIFYITGGLSCIWVVVWFIIIRDTPSEHPRISAQKRDYTSKVPWIEFAKSPALLACITAHMCNNWTNYTLLTSLPDFMKSVMKFNIKSVTTGFMSCDQRDMAVAFLSLAVMFAGLNRAEFIVNHNDFAPKYSGVLFGITNTFATIPGMIAPIVAGALTPNDTSEEWRNVFYVCAALYILGKLVFGGLARGEVQEWAKDKSEN</sequence>
<keyword evidence="3 5" id="KW-1133">Transmembrane helix</keyword>
<feature type="transmembrane region" description="Helical" evidence="5">
    <location>
        <begin position="316"/>
        <end position="339"/>
    </location>
</feature>
<evidence type="ECO:0000313" key="8">
    <source>
        <dbReference type="Proteomes" id="UP000507470"/>
    </source>
</evidence>
<name>A0A6J7ZWQ9_MYTCO</name>
<dbReference type="AlphaFoldDB" id="A0A6J7ZWQ9"/>
<dbReference type="GO" id="GO:0016020">
    <property type="term" value="C:membrane"/>
    <property type="evidence" value="ECO:0007669"/>
    <property type="project" value="UniProtKB-SubCell"/>
</dbReference>
<dbReference type="GO" id="GO:0006820">
    <property type="term" value="P:monoatomic anion transport"/>
    <property type="evidence" value="ECO:0007669"/>
    <property type="project" value="TreeGrafter"/>
</dbReference>
<dbReference type="InterPro" id="IPR036259">
    <property type="entry name" value="MFS_trans_sf"/>
</dbReference>
<dbReference type="PANTHER" id="PTHR11662">
    <property type="entry name" value="SOLUTE CARRIER FAMILY 17"/>
    <property type="match status" value="1"/>
</dbReference>
<dbReference type="Gene3D" id="1.20.1250.20">
    <property type="entry name" value="MFS general substrate transporter like domains"/>
    <property type="match status" value="2"/>
</dbReference>
<feature type="transmembrane region" description="Helical" evidence="5">
    <location>
        <begin position="351"/>
        <end position="370"/>
    </location>
</feature>
<feature type="transmembrane region" description="Helical" evidence="5">
    <location>
        <begin position="284"/>
        <end position="304"/>
    </location>
</feature>
<dbReference type="SUPFAM" id="SSF103473">
    <property type="entry name" value="MFS general substrate transporter"/>
    <property type="match status" value="1"/>
</dbReference>